<reference evidence="2 3" key="1">
    <citation type="submission" date="2022-05" db="EMBL/GenBank/DDBJ databases">
        <authorList>
            <consortium name="Genoscope - CEA"/>
            <person name="William W."/>
        </authorList>
    </citation>
    <scope>NUCLEOTIDE SEQUENCE [LARGE SCALE GENOMIC DNA]</scope>
</reference>
<accession>A0ABN8R3F0</accession>
<dbReference type="EMBL" id="CALNXK010000184">
    <property type="protein sequence ID" value="CAH3173714.1"/>
    <property type="molecule type" value="Genomic_DNA"/>
</dbReference>
<gene>
    <name evidence="2" type="ORF">PLOB_00014387</name>
</gene>
<organism evidence="2 3">
    <name type="scientific">Porites lobata</name>
    <dbReference type="NCBI Taxonomy" id="104759"/>
    <lineage>
        <taxon>Eukaryota</taxon>
        <taxon>Metazoa</taxon>
        <taxon>Cnidaria</taxon>
        <taxon>Anthozoa</taxon>
        <taxon>Hexacorallia</taxon>
        <taxon>Scleractinia</taxon>
        <taxon>Fungiina</taxon>
        <taxon>Poritidae</taxon>
        <taxon>Porites</taxon>
    </lineage>
</organism>
<sequence>QISQLRTHIAQLEQEKNMLQLHNKHLSKTVDELLANQFGITKFMGEDSDINFYTGFPNYQTLLACYNFLNPGENGENIVYITSANDELEFPALTGKQTRQTSETKYSGRVFYRPYQNEAWII</sequence>
<evidence type="ECO:0000313" key="2">
    <source>
        <dbReference type="EMBL" id="CAH3173714.1"/>
    </source>
</evidence>
<feature type="coiled-coil region" evidence="1">
    <location>
        <begin position="2"/>
        <end position="29"/>
    </location>
</feature>
<protein>
    <submittedName>
        <fullName evidence="2">Uncharacterized protein</fullName>
    </submittedName>
</protein>
<evidence type="ECO:0000256" key="1">
    <source>
        <dbReference type="SAM" id="Coils"/>
    </source>
</evidence>
<proteinExistence type="predicted"/>
<keyword evidence="3" id="KW-1185">Reference proteome</keyword>
<keyword evidence="1" id="KW-0175">Coiled coil</keyword>
<comment type="caution">
    <text evidence="2">The sequence shown here is derived from an EMBL/GenBank/DDBJ whole genome shotgun (WGS) entry which is preliminary data.</text>
</comment>
<name>A0ABN8R3F0_9CNID</name>
<evidence type="ECO:0000313" key="3">
    <source>
        <dbReference type="Proteomes" id="UP001159405"/>
    </source>
</evidence>
<feature type="non-terminal residue" evidence="2">
    <location>
        <position position="122"/>
    </location>
</feature>
<feature type="non-terminal residue" evidence="2">
    <location>
        <position position="1"/>
    </location>
</feature>
<dbReference type="Proteomes" id="UP001159405">
    <property type="component" value="Unassembled WGS sequence"/>
</dbReference>